<evidence type="ECO:0000313" key="2">
    <source>
        <dbReference type="EMBL" id="GJT05908.1"/>
    </source>
</evidence>
<comment type="caution">
    <text evidence="2">The sequence shown here is derived from an EMBL/GenBank/DDBJ whole genome shotgun (WGS) entry which is preliminary data.</text>
</comment>
<dbReference type="InterPro" id="IPR043502">
    <property type="entry name" value="DNA/RNA_pol_sf"/>
</dbReference>
<gene>
    <name evidence="2" type="ORF">Tco_0840370</name>
</gene>
<dbReference type="InterPro" id="IPR000477">
    <property type="entry name" value="RT_dom"/>
</dbReference>
<keyword evidence="3" id="KW-1185">Reference proteome</keyword>
<organism evidence="2 3">
    <name type="scientific">Tanacetum coccineum</name>
    <dbReference type="NCBI Taxonomy" id="301880"/>
    <lineage>
        <taxon>Eukaryota</taxon>
        <taxon>Viridiplantae</taxon>
        <taxon>Streptophyta</taxon>
        <taxon>Embryophyta</taxon>
        <taxon>Tracheophyta</taxon>
        <taxon>Spermatophyta</taxon>
        <taxon>Magnoliopsida</taxon>
        <taxon>eudicotyledons</taxon>
        <taxon>Gunneridae</taxon>
        <taxon>Pentapetalae</taxon>
        <taxon>asterids</taxon>
        <taxon>campanulids</taxon>
        <taxon>Asterales</taxon>
        <taxon>Asteraceae</taxon>
        <taxon>Asteroideae</taxon>
        <taxon>Anthemideae</taxon>
        <taxon>Anthemidinae</taxon>
        <taxon>Tanacetum</taxon>
    </lineage>
</organism>
<dbReference type="Gene3D" id="3.10.10.10">
    <property type="entry name" value="HIV Type 1 Reverse Transcriptase, subunit A, domain 1"/>
    <property type="match status" value="1"/>
</dbReference>
<dbReference type="SUPFAM" id="SSF56672">
    <property type="entry name" value="DNA/RNA polymerases"/>
    <property type="match status" value="1"/>
</dbReference>
<dbReference type="Pfam" id="PF00078">
    <property type="entry name" value="RVT_1"/>
    <property type="match status" value="1"/>
</dbReference>
<proteinExistence type="predicted"/>
<sequence length="194" mass="22372">MREIHYHSWLSNLVAVKNHDNSLRMCVDFTDLNKSRSKDCYPLPEIDWKVESLFGCPLKCFLDAYKGYHQIQMAEEDEKKTAFHTSQGVYCYTKMPFSLKIVRATYQRLVNKAFERQIGQNLEQEKQLPNGEADISTGACDKMIEKTIKLGKYDISNRPRISIRGQILADFIAEKLDKDPSSADMPAEEEVPEL</sequence>
<evidence type="ECO:0000259" key="1">
    <source>
        <dbReference type="Pfam" id="PF00078"/>
    </source>
</evidence>
<dbReference type="Gene3D" id="3.30.70.270">
    <property type="match status" value="1"/>
</dbReference>
<dbReference type="PANTHER" id="PTHR24559:SF444">
    <property type="entry name" value="REVERSE TRANSCRIPTASE DOMAIN-CONTAINING PROTEIN"/>
    <property type="match status" value="1"/>
</dbReference>
<dbReference type="CDD" id="cd01647">
    <property type="entry name" value="RT_LTR"/>
    <property type="match status" value="1"/>
</dbReference>
<feature type="domain" description="Reverse transcriptase" evidence="1">
    <location>
        <begin position="17"/>
        <end position="120"/>
    </location>
</feature>
<dbReference type="InterPro" id="IPR043128">
    <property type="entry name" value="Rev_trsase/Diguanyl_cyclase"/>
</dbReference>
<evidence type="ECO:0000313" key="3">
    <source>
        <dbReference type="Proteomes" id="UP001151760"/>
    </source>
</evidence>
<dbReference type="EMBL" id="BQNB010012624">
    <property type="protein sequence ID" value="GJT05908.1"/>
    <property type="molecule type" value="Genomic_DNA"/>
</dbReference>
<dbReference type="Proteomes" id="UP001151760">
    <property type="component" value="Unassembled WGS sequence"/>
</dbReference>
<name>A0ABQ5AX07_9ASTR</name>
<reference evidence="2" key="1">
    <citation type="journal article" date="2022" name="Int. J. Mol. Sci.">
        <title>Draft Genome of Tanacetum Coccineum: Genomic Comparison of Closely Related Tanacetum-Family Plants.</title>
        <authorList>
            <person name="Yamashiro T."/>
            <person name="Shiraishi A."/>
            <person name="Nakayama K."/>
            <person name="Satake H."/>
        </authorList>
    </citation>
    <scope>NUCLEOTIDE SEQUENCE</scope>
</reference>
<reference evidence="2" key="2">
    <citation type="submission" date="2022-01" db="EMBL/GenBank/DDBJ databases">
        <authorList>
            <person name="Yamashiro T."/>
            <person name="Shiraishi A."/>
            <person name="Satake H."/>
            <person name="Nakayama K."/>
        </authorList>
    </citation>
    <scope>NUCLEOTIDE SEQUENCE</scope>
</reference>
<dbReference type="InterPro" id="IPR053134">
    <property type="entry name" value="RNA-dir_DNA_polymerase"/>
</dbReference>
<protein>
    <recommendedName>
        <fullName evidence="1">Reverse transcriptase domain-containing protein</fullName>
    </recommendedName>
</protein>
<accession>A0ABQ5AX07</accession>
<dbReference type="PANTHER" id="PTHR24559">
    <property type="entry name" value="TRANSPOSON TY3-I GAG-POL POLYPROTEIN"/>
    <property type="match status" value="1"/>
</dbReference>